<reference evidence="2 3" key="1">
    <citation type="journal article" date="2018" name="Evol. Lett.">
        <title>Horizontal gene cluster transfer increased hallucinogenic mushroom diversity.</title>
        <authorList>
            <person name="Reynolds H.T."/>
            <person name="Vijayakumar V."/>
            <person name="Gluck-Thaler E."/>
            <person name="Korotkin H.B."/>
            <person name="Matheny P.B."/>
            <person name="Slot J.C."/>
        </authorList>
    </citation>
    <scope>NUCLEOTIDE SEQUENCE [LARGE SCALE GENOMIC DNA]</scope>
    <source>
        <strain evidence="2 3">SRW20</strain>
    </source>
</reference>
<feature type="compositionally biased region" description="Basic and acidic residues" evidence="1">
    <location>
        <begin position="31"/>
        <end position="51"/>
    </location>
</feature>
<evidence type="ECO:0000313" key="2">
    <source>
        <dbReference type="EMBL" id="PPQ80189.1"/>
    </source>
</evidence>
<dbReference type="InParanoid" id="A0A409WNW1"/>
<evidence type="ECO:0000313" key="3">
    <source>
        <dbReference type="Proteomes" id="UP000284706"/>
    </source>
</evidence>
<feature type="region of interest" description="Disordered" evidence="1">
    <location>
        <begin position="31"/>
        <end position="129"/>
    </location>
</feature>
<sequence>MPIANIIQTKYLMVHTSSLDQYPETRRDRSIVAGQEDEKSTAAQHQERPDDSPASTPNGTSSLPLRSANSDHVEEADTSTDHRAALLVAEEELDKMLAAMRRKNEQSPDDEATAATYLQSSPNDPSLPPSYTFCQQPSGVPFGPSRVTTVRSGNVSNVTVSNSTVHLHVHCHHRRGSYSYRH</sequence>
<organism evidence="2 3">
    <name type="scientific">Gymnopilus dilepis</name>
    <dbReference type="NCBI Taxonomy" id="231916"/>
    <lineage>
        <taxon>Eukaryota</taxon>
        <taxon>Fungi</taxon>
        <taxon>Dikarya</taxon>
        <taxon>Basidiomycota</taxon>
        <taxon>Agaricomycotina</taxon>
        <taxon>Agaricomycetes</taxon>
        <taxon>Agaricomycetidae</taxon>
        <taxon>Agaricales</taxon>
        <taxon>Agaricineae</taxon>
        <taxon>Hymenogastraceae</taxon>
        <taxon>Gymnopilus</taxon>
    </lineage>
</organism>
<dbReference type="AlphaFoldDB" id="A0A409WNW1"/>
<accession>A0A409WNW1</accession>
<gene>
    <name evidence="2" type="ORF">CVT26_008407</name>
</gene>
<comment type="caution">
    <text evidence="2">The sequence shown here is derived from an EMBL/GenBank/DDBJ whole genome shotgun (WGS) entry which is preliminary data.</text>
</comment>
<dbReference type="Proteomes" id="UP000284706">
    <property type="component" value="Unassembled WGS sequence"/>
</dbReference>
<keyword evidence="3" id="KW-1185">Reference proteome</keyword>
<dbReference type="EMBL" id="NHYE01004965">
    <property type="protein sequence ID" value="PPQ80189.1"/>
    <property type="molecule type" value="Genomic_DNA"/>
</dbReference>
<proteinExistence type="predicted"/>
<protein>
    <submittedName>
        <fullName evidence="2">Uncharacterized protein</fullName>
    </submittedName>
</protein>
<feature type="compositionally biased region" description="Polar residues" evidence="1">
    <location>
        <begin position="53"/>
        <end position="68"/>
    </location>
</feature>
<name>A0A409WNW1_9AGAR</name>
<feature type="compositionally biased region" description="Basic and acidic residues" evidence="1">
    <location>
        <begin position="69"/>
        <end position="84"/>
    </location>
</feature>
<evidence type="ECO:0000256" key="1">
    <source>
        <dbReference type="SAM" id="MobiDB-lite"/>
    </source>
</evidence>